<accession>A0A9D4V3A8</accession>
<dbReference type="Proteomes" id="UP000886520">
    <property type="component" value="Chromosome 6"/>
</dbReference>
<feature type="repeat" description="PPR" evidence="2">
    <location>
        <begin position="592"/>
        <end position="626"/>
    </location>
</feature>
<dbReference type="GO" id="GO:0048731">
    <property type="term" value="P:system development"/>
    <property type="evidence" value="ECO:0007669"/>
    <property type="project" value="UniProtKB-ARBA"/>
</dbReference>
<dbReference type="FunFam" id="1.25.40.10:FF:000158">
    <property type="entry name" value="pentatricopeptide repeat-containing protein At2g33680"/>
    <property type="match status" value="1"/>
</dbReference>
<sequence length="951" mass="105770">MERALYAAVDRLDRQALPIPYNTILELIQRCSKAKDLVASEKLHFILTKDKLDVITILGNHLIRMFTSCGSLNHADTAFYKVTNPDAYTWNALISAHATLGQFDHAFNLYNSMHKTSIRPNTITFLCIIKACTCNKALQKGRFVHDHVIKTGLMGVLAVENTLIDMYGKCGSLEEAERVFDGLTNRDVVTWTVMANGYVQHELGMRALELFEKMCQRAVQPSRVVFLLVLKACLIITSLVHGRKIHDGIVQSSFDSDVKVGSVLIELYAKCGSLQEAHGVFDRLPNRDVVVWCSLLAGYAEKGYNLQVLELYEDMQKAAVEPDRVTYIYLLKACGGMGALVHGLMIHHILVTGSLESDSAISNSLIDMFGKCGDFKGAFAVFNMLSYPDEVSWGAIITMYVHHGHDDLALQLYDDMLKRHAMPDKPIFFLVSRACGNIGNFEQGSLIHKAFIERGLESDVMVSKTLIDMYGKCTSLEEATYVFDHTLNKNLDLWDALIAAYSSHDEHSCKALELFEKFQQQGYRPTKGIFLCILKVCGGLRAVEEGKRLHDELIRTELELDGLIENTVIDMYSKCGLLQEACCVFKRLAKPSEVSWGAMIAGYVGHGKSFAALKLFQKMQVTDIGANVTVSTCILKACGDVGASMQGRILHDKVIKSGLVTDDALNTLVYMYANCGNMDEAQKMFDSALSKNFTSWSALISGYTQQGSGLKALDLYKKMHQANCKQNKAVALCMLQACSITGAFVEGRLVFMQVVEDGFELDALLGNTLLDMYSKCGSMLEASHVFAMLPKRDMVSWGVLMAGFVRNNECGQVKACFKQMEQEGLRPEDFIFTSILAACSHAGFLKEGLRFFTMMIVDYGISPRRDHYSCISDLLGRAGCFHDALDVLLSMPMAPDIILWTALLDSCENHGNKRFGSQCFEELLHADPNDASWYVLMLRIWASASDSCVEV</sequence>
<dbReference type="NCBIfam" id="TIGR00756">
    <property type="entry name" value="PPR"/>
    <property type="match status" value="5"/>
</dbReference>
<evidence type="ECO:0000256" key="1">
    <source>
        <dbReference type="ARBA" id="ARBA00022737"/>
    </source>
</evidence>
<reference evidence="3" key="1">
    <citation type="submission" date="2021-01" db="EMBL/GenBank/DDBJ databases">
        <title>Adiantum capillus-veneris genome.</title>
        <authorList>
            <person name="Fang Y."/>
            <person name="Liao Q."/>
        </authorList>
    </citation>
    <scope>NUCLEOTIDE SEQUENCE</scope>
    <source>
        <strain evidence="3">H3</strain>
        <tissue evidence="3">Leaf</tissue>
    </source>
</reference>
<feature type="repeat" description="PPR" evidence="2">
    <location>
        <begin position="389"/>
        <end position="423"/>
    </location>
</feature>
<dbReference type="PROSITE" id="PS51375">
    <property type="entry name" value="PPR"/>
    <property type="match status" value="8"/>
</dbReference>
<dbReference type="InterPro" id="IPR002885">
    <property type="entry name" value="PPR_rpt"/>
</dbReference>
<proteinExistence type="predicted"/>
<feature type="repeat" description="PPR" evidence="2">
    <location>
        <begin position="692"/>
        <end position="726"/>
    </location>
</feature>
<dbReference type="Pfam" id="PF13041">
    <property type="entry name" value="PPR_2"/>
    <property type="match status" value="2"/>
</dbReference>
<dbReference type="InterPro" id="IPR011990">
    <property type="entry name" value="TPR-like_helical_dom_sf"/>
</dbReference>
<dbReference type="AlphaFoldDB" id="A0A9D4V3A8"/>
<feature type="repeat" description="PPR" evidence="2">
    <location>
        <begin position="490"/>
        <end position="525"/>
    </location>
</feature>
<organism evidence="3 4">
    <name type="scientific">Adiantum capillus-veneris</name>
    <name type="common">Maidenhair fern</name>
    <dbReference type="NCBI Taxonomy" id="13818"/>
    <lineage>
        <taxon>Eukaryota</taxon>
        <taxon>Viridiplantae</taxon>
        <taxon>Streptophyta</taxon>
        <taxon>Embryophyta</taxon>
        <taxon>Tracheophyta</taxon>
        <taxon>Polypodiopsida</taxon>
        <taxon>Polypodiidae</taxon>
        <taxon>Polypodiales</taxon>
        <taxon>Pteridineae</taxon>
        <taxon>Pteridaceae</taxon>
        <taxon>Vittarioideae</taxon>
        <taxon>Adiantum</taxon>
    </lineage>
</organism>
<comment type="caution">
    <text evidence="3">The sequence shown here is derived from an EMBL/GenBank/DDBJ whole genome shotgun (WGS) entry which is preliminary data.</text>
</comment>
<dbReference type="PANTHER" id="PTHR47926">
    <property type="entry name" value="PENTATRICOPEPTIDE REPEAT-CONTAINING PROTEIN"/>
    <property type="match status" value="1"/>
</dbReference>
<keyword evidence="4" id="KW-1185">Reference proteome</keyword>
<feature type="repeat" description="PPR" evidence="2">
    <location>
        <begin position="288"/>
        <end position="322"/>
    </location>
</feature>
<dbReference type="FunFam" id="1.25.40.10:FF:000031">
    <property type="entry name" value="Pentatricopeptide repeat-containing protein mitochondrial"/>
    <property type="match status" value="1"/>
</dbReference>
<evidence type="ECO:0008006" key="5">
    <source>
        <dbReference type="Google" id="ProtNLM"/>
    </source>
</evidence>
<gene>
    <name evidence="3" type="ORF">GOP47_0006661</name>
</gene>
<dbReference type="GO" id="GO:0009451">
    <property type="term" value="P:RNA modification"/>
    <property type="evidence" value="ECO:0007669"/>
    <property type="project" value="InterPro"/>
</dbReference>
<dbReference type="Gene3D" id="1.25.40.10">
    <property type="entry name" value="Tetratricopeptide repeat domain"/>
    <property type="match status" value="7"/>
</dbReference>
<evidence type="ECO:0000313" key="4">
    <source>
        <dbReference type="Proteomes" id="UP000886520"/>
    </source>
</evidence>
<feature type="repeat" description="PPR" evidence="2">
    <location>
        <begin position="187"/>
        <end position="221"/>
    </location>
</feature>
<dbReference type="EMBL" id="JABFUD020000006">
    <property type="protein sequence ID" value="KAI5078990.1"/>
    <property type="molecule type" value="Genomic_DNA"/>
</dbReference>
<dbReference type="Pfam" id="PF01535">
    <property type="entry name" value="PPR"/>
    <property type="match status" value="11"/>
</dbReference>
<protein>
    <recommendedName>
        <fullName evidence="5">Pentatricopeptide repeat-containing protein</fullName>
    </recommendedName>
</protein>
<name>A0A9D4V3A8_ADICA</name>
<dbReference type="GO" id="GO:0003723">
    <property type="term" value="F:RNA binding"/>
    <property type="evidence" value="ECO:0007669"/>
    <property type="project" value="InterPro"/>
</dbReference>
<evidence type="ECO:0000313" key="3">
    <source>
        <dbReference type="EMBL" id="KAI5078990.1"/>
    </source>
</evidence>
<dbReference type="FunFam" id="1.25.40.10:FF:000073">
    <property type="entry name" value="Pentatricopeptide repeat-containing protein chloroplastic"/>
    <property type="match status" value="1"/>
</dbReference>
<dbReference type="OrthoDB" id="1934782at2759"/>
<dbReference type="InterPro" id="IPR046960">
    <property type="entry name" value="PPR_At4g14850-like_plant"/>
</dbReference>
<feature type="repeat" description="PPR" evidence="2">
    <location>
        <begin position="793"/>
        <end position="827"/>
    </location>
</feature>
<keyword evidence="1" id="KW-0677">Repeat</keyword>
<feature type="repeat" description="PPR" evidence="2">
    <location>
        <begin position="86"/>
        <end position="120"/>
    </location>
</feature>
<evidence type="ECO:0000256" key="2">
    <source>
        <dbReference type="PROSITE-ProRule" id="PRU00708"/>
    </source>
</evidence>